<dbReference type="Pfam" id="PF13577">
    <property type="entry name" value="SnoaL_4"/>
    <property type="match status" value="1"/>
</dbReference>
<dbReference type="Proteomes" id="UP000198727">
    <property type="component" value="Unassembled WGS sequence"/>
</dbReference>
<dbReference type="RefSeq" id="WP_166677674.1">
    <property type="nucleotide sequence ID" value="NZ_FOWW01000003.1"/>
</dbReference>
<protein>
    <submittedName>
        <fullName evidence="3">SnoaL-like domain-containing protein</fullName>
    </submittedName>
</protein>
<dbReference type="AlphaFoldDB" id="A0A1I5SRD7"/>
<reference evidence="4" key="1">
    <citation type="submission" date="2016-10" db="EMBL/GenBank/DDBJ databases">
        <authorList>
            <person name="Varghese N."/>
            <person name="Submissions S."/>
        </authorList>
    </citation>
    <scope>NUCLEOTIDE SEQUENCE [LARGE SCALE GENOMIC DNA]</scope>
    <source>
        <strain evidence="4">CGMCC 4.5579</strain>
    </source>
</reference>
<evidence type="ECO:0000259" key="2">
    <source>
        <dbReference type="Pfam" id="PF13577"/>
    </source>
</evidence>
<evidence type="ECO:0000313" key="4">
    <source>
        <dbReference type="Proteomes" id="UP000198727"/>
    </source>
</evidence>
<evidence type="ECO:0000313" key="3">
    <source>
        <dbReference type="EMBL" id="SFP73285.1"/>
    </source>
</evidence>
<dbReference type="InterPro" id="IPR032710">
    <property type="entry name" value="NTF2-like_dom_sf"/>
</dbReference>
<dbReference type="Gene3D" id="3.10.450.50">
    <property type="match status" value="1"/>
</dbReference>
<dbReference type="SUPFAM" id="SSF54427">
    <property type="entry name" value="NTF2-like"/>
    <property type="match status" value="1"/>
</dbReference>
<dbReference type="InterPro" id="IPR037401">
    <property type="entry name" value="SnoaL-like"/>
</dbReference>
<gene>
    <name evidence="3" type="ORF">SAMN05421810_103244</name>
</gene>
<sequence length="228" mass="25541">MRRTDPERPRGAPGIRRGVLAVLLIVSAGLGGVVGYLLPHRTAELTVERGHAQLSANGTTYPSSRGFVASQHRRKGMNMIEIPQAHGKPSYASEKEIWRTLCVYCEAIDTADIDGFARLWEHGKWPWADGPGAEPARRWLADHLILYDGQTHTQHQLTNTVIDVDDEAGTATFTTYASIWQALPDFPLQPIIHARFNGTFERVDGRWWWKTVELVPDLVGDTSRHVRA</sequence>
<keyword evidence="1" id="KW-0472">Membrane</keyword>
<keyword evidence="4" id="KW-1185">Reference proteome</keyword>
<name>A0A1I5SRD7_9PSEU</name>
<proteinExistence type="predicted"/>
<dbReference type="EMBL" id="FOWW01000003">
    <property type="protein sequence ID" value="SFP73285.1"/>
    <property type="molecule type" value="Genomic_DNA"/>
</dbReference>
<accession>A0A1I5SRD7</accession>
<keyword evidence="1" id="KW-0812">Transmembrane</keyword>
<evidence type="ECO:0000256" key="1">
    <source>
        <dbReference type="SAM" id="Phobius"/>
    </source>
</evidence>
<keyword evidence="1" id="KW-1133">Transmembrane helix</keyword>
<feature type="transmembrane region" description="Helical" evidence="1">
    <location>
        <begin position="20"/>
        <end position="38"/>
    </location>
</feature>
<dbReference type="STRING" id="587909.SAMN05421810_103244"/>
<organism evidence="3 4">
    <name type="scientific">Amycolatopsis arida</name>
    <dbReference type="NCBI Taxonomy" id="587909"/>
    <lineage>
        <taxon>Bacteria</taxon>
        <taxon>Bacillati</taxon>
        <taxon>Actinomycetota</taxon>
        <taxon>Actinomycetes</taxon>
        <taxon>Pseudonocardiales</taxon>
        <taxon>Pseudonocardiaceae</taxon>
        <taxon>Amycolatopsis</taxon>
    </lineage>
</organism>
<feature type="domain" description="SnoaL-like" evidence="2">
    <location>
        <begin position="92"/>
        <end position="210"/>
    </location>
</feature>